<dbReference type="Pfam" id="PF01058">
    <property type="entry name" value="Oxidored_q6"/>
    <property type="match status" value="1"/>
</dbReference>
<dbReference type="EC" id="1.6.5.11" evidence="8"/>
<dbReference type="AlphaFoldDB" id="A0A7C4GZT2"/>
<keyword evidence="3" id="KW-0004">4Fe-4S</keyword>
<dbReference type="InterPro" id="IPR052375">
    <property type="entry name" value="Complex_I_20kDa-like"/>
</dbReference>
<gene>
    <name evidence="8" type="primary">nuoB</name>
    <name evidence="8" type="ORF">ENU21_00195</name>
</gene>
<evidence type="ECO:0000313" key="8">
    <source>
        <dbReference type="EMBL" id="HGM46159.1"/>
    </source>
</evidence>
<dbReference type="GO" id="GO:0016491">
    <property type="term" value="F:oxidoreductase activity"/>
    <property type="evidence" value="ECO:0007669"/>
    <property type="project" value="UniProtKB-KW"/>
</dbReference>
<comment type="cofactor">
    <cofactor evidence="1">
        <name>[4Fe-4S] cluster</name>
        <dbReference type="ChEBI" id="CHEBI:49883"/>
    </cofactor>
</comment>
<keyword evidence="5" id="KW-0408">Iron</keyword>
<protein>
    <submittedName>
        <fullName evidence="8">NADH-quinone oxidoreductase subunit NuoB</fullName>
        <ecNumber evidence="8">1.6.5.11</ecNumber>
    </submittedName>
</protein>
<dbReference type="GO" id="GO:0051539">
    <property type="term" value="F:4 iron, 4 sulfur cluster binding"/>
    <property type="evidence" value="ECO:0007669"/>
    <property type="project" value="UniProtKB-KW"/>
</dbReference>
<evidence type="ECO:0000256" key="1">
    <source>
        <dbReference type="ARBA" id="ARBA00001966"/>
    </source>
</evidence>
<evidence type="ECO:0000259" key="7">
    <source>
        <dbReference type="Pfam" id="PF01058"/>
    </source>
</evidence>
<evidence type="ECO:0000256" key="3">
    <source>
        <dbReference type="ARBA" id="ARBA00022485"/>
    </source>
</evidence>
<feature type="domain" description="NADH:ubiquinone oxidoreductase-like 20kDa subunit" evidence="7">
    <location>
        <begin position="20"/>
        <end position="130"/>
    </location>
</feature>
<name>A0A7C4GZT2_THEPE</name>
<dbReference type="SUPFAM" id="SSF56770">
    <property type="entry name" value="HydA/Nqo6-like"/>
    <property type="match status" value="1"/>
</dbReference>
<comment type="similarity">
    <text evidence="2">Belongs to the complex I 20 kDa subunit family.</text>
</comment>
<evidence type="ECO:0000256" key="2">
    <source>
        <dbReference type="ARBA" id="ARBA00009173"/>
    </source>
</evidence>
<evidence type="ECO:0000256" key="4">
    <source>
        <dbReference type="ARBA" id="ARBA00022723"/>
    </source>
</evidence>
<dbReference type="PANTHER" id="PTHR42989">
    <property type="entry name" value="HYDROGENASE-4 COMPONENT I"/>
    <property type="match status" value="1"/>
</dbReference>
<dbReference type="InterPro" id="IPR006137">
    <property type="entry name" value="NADH_UbQ_OxRdtase-like_20kDa"/>
</dbReference>
<sequence>MRGYVLRRSIWVYHLNTGACNGCDIEAIAALAPRYDVERFGVKLVGSPRHADVLLVTGPLTRQALSRVKRVYDMVPEPKVVVAVGTCACDGGVFKESPMVCSPLERFLPVDVRVYGCPPRPHNILRGVLEAAEILSRKR</sequence>
<proteinExistence type="inferred from homology"/>
<keyword evidence="4" id="KW-0479">Metal-binding</keyword>
<dbReference type="Gene3D" id="3.40.50.12280">
    <property type="match status" value="1"/>
</dbReference>
<dbReference type="GO" id="GO:0046872">
    <property type="term" value="F:metal ion binding"/>
    <property type="evidence" value="ECO:0007669"/>
    <property type="project" value="UniProtKB-KW"/>
</dbReference>
<keyword evidence="8" id="KW-0560">Oxidoreductase</keyword>
<evidence type="ECO:0000256" key="6">
    <source>
        <dbReference type="ARBA" id="ARBA00023014"/>
    </source>
</evidence>
<dbReference type="NCBIfam" id="NF005012">
    <property type="entry name" value="PRK06411.1"/>
    <property type="match status" value="1"/>
</dbReference>
<dbReference type="EMBL" id="DTBQ01000007">
    <property type="protein sequence ID" value="HGM46159.1"/>
    <property type="molecule type" value="Genomic_DNA"/>
</dbReference>
<reference evidence="8" key="1">
    <citation type="journal article" date="2020" name="mSystems">
        <title>Genome- and Community-Level Interaction Insights into Carbon Utilization and Element Cycling Functions of Hydrothermarchaeota in Hydrothermal Sediment.</title>
        <authorList>
            <person name="Zhou Z."/>
            <person name="Liu Y."/>
            <person name="Xu W."/>
            <person name="Pan J."/>
            <person name="Luo Z.H."/>
            <person name="Li M."/>
        </authorList>
    </citation>
    <scope>NUCLEOTIDE SEQUENCE</scope>
    <source>
        <strain evidence="8">SpSt-649</strain>
    </source>
</reference>
<accession>A0A7C4GZT2</accession>
<evidence type="ECO:0000256" key="5">
    <source>
        <dbReference type="ARBA" id="ARBA00023004"/>
    </source>
</evidence>
<keyword evidence="6" id="KW-0411">Iron-sulfur</keyword>
<comment type="caution">
    <text evidence="8">The sequence shown here is derived from an EMBL/GenBank/DDBJ whole genome shotgun (WGS) entry which is preliminary data.</text>
</comment>
<organism evidence="8">
    <name type="scientific">Thermofilum pendens</name>
    <dbReference type="NCBI Taxonomy" id="2269"/>
    <lineage>
        <taxon>Archaea</taxon>
        <taxon>Thermoproteota</taxon>
        <taxon>Thermoprotei</taxon>
        <taxon>Thermofilales</taxon>
        <taxon>Thermofilaceae</taxon>
        <taxon>Thermofilum</taxon>
    </lineage>
</organism>
<dbReference type="PANTHER" id="PTHR42989:SF1">
    <property type="entry name" value="FORMATE HYDROGENLYASE SUBUNIT 7-RELATED"/>
    <property type="match status" value="1"/>
</dbReference>